<keyword evidence="2" id="KW-0472">Membrane</keyword>
<keyword evidence="2" id="KW-1133">Transmembrane helix</keyword>
<dbReference type="Proteomes" id="UP000299102">
    <property type="component" value="Unassembled WGS sequence"/>
</dbReference>
<feature type="region of interest" description="Disordered" evidence="1">
    <location>
        <begin position="476"/>
        <end position="512"/>
    </location>
</feature>
<evidence type="ECO:0000256" key="1">
    <source>
        <dbReference type="SAM" id="MobiDB-lite"/>
    </source>
</evidence>
<evidence type="ECO:0000313" key="3">
    <source>
        <dbReference type="EMBL" id="GBP03556.1"/>
    </source>
</evidence>
<feature type="compositionally biased region" description="Basic and acidic residues" evidence="1">
    <location>
        <begin position="489"/>
        <end position="498"/>
    </location>
</feature>
<sequence length="577" mass="63895">MFSVTDLLHSERYVYFGLVRTRMKMLRQALCLKKKKALCKQFLNSGRTEQRRKVCIGSHAHEGVPGNAGYVEVYRVHDEFFSGGSITELEMINEIHLIGILRFSTQCCFILKSVSIAYNKDMSLTCVIFSRVVYTAIFCVNYYERCSRYSIIGFIAVYVVTAVDLTQALNAACFSLIWVRMKMFRKELGRKSSFAIFFSLACSFPYIMVNLYLVLKDLKEGVVIASVIPILFECLEIVLLPCLPGIVTECIASETDKIKSILLHRLVDCQGAQGRDKEDIQLFLQYVESRPFQYRLWRTISVDGQLLLNLISLCTTVKNDNDEVGGAHADEAHEQAGVHGDGPPDGEPTRAGFYVFQKLEQMSELHDDDEVGGAHADEAHEQAGVHGDGPPDGEPTRAGFYVFQKLEQMSELHDDDEVGGAHADEAHEQAGVHGDGPPDGEPTRAGFYVFQKLEQMSELHDDDEVGGAHADEAYEQAGVHGDGPPDGGAHADEAHEQAGVHGEGPPDGEPTRAGFYVFQKLEQMSELHDDDEVGGAHADEAHEQAGVHGDGPPDGEPTRAVFNIFQKHFNVVTFSFL</sequence>
<feature type="transmembrane region" description="Helical" evidence="2">
    <location>
        <begin position="149"/>
        <end position="173"/>
    </location>
</feature>
<keyword evidence="2" id="KW-0812">Transmembrane</keyword>
<evidence type="ECO:0000256" key="2">
    <source>
        <dbReference type="SAM" id="Phobius"/>
    </source>
</evidence>
<keyword evidence="4" id="KW-1185">Reference proteome</keyword>
<reference evidence="3 4" key="1">
    <citation type="journal article" date="2019" name="Commun. Biol.">
        <title>The bagworm genome reveals a unique fibroin gene that provides high tensile strength.</title>
        <authorList>
            <person name="Kono N."/>
            <person name="Nakamura H."/>
            <person name="Ohtoshi R."/>
            <person name="Tomita M."/>
            <person name="Numata K."/>
            <person name="Arakawa K."/>
        </authorList>
    </citation>
    <scope>NUCLEOTIDE SEQUENCE [LARGE SCALE GENOMIC DNA]</scope>
</reference>
<dbReference type="EMBL" id="BGZK01000010">
    <property type="protein sequence ID" value="GBP03556.1"/>
    <property type="molecule type" value="Genomic_DNA"/>
</dbReference>
<feature type="transmembrane region" description="Helical" evidence="2">
    <location>
        <begin position="194"/>
        <end position="215"/>
    </location>
</feature>
<dbReference type="OrthoDB" id="7452444at2759"/>
<organism evidence="3 4">
    <name type="scientific">Eumeta variegata</name>
    <name type="common">Bagworm moth</name>
    <name type="synonym">Eumeta japonica</name>
    <dbReference type="NCBI Taxonomy" id="151549"/>
    <lineage>
        <taxon>Eukaryota</taxon>
        <taxon>Metazoa</taxon>
        <taxon>Ecdysozoa</taxon>
        <taxon>Arthropoda</taxon>
        <taxon>Hexapoda</taxon>
        <taxon>Insecta</taxon>
        <taxon>Pterygota</taxon>
        <taxon>Neoptera</taxon>
        <taxon>Endopterygota</taxon>
        <taxon>Lepidoptera</taxon>
        <taxon>Glossata</taxon>
        <taxon>Ditrysia</taxon>
        <taxon>Tineoidea</taxon>
        <taxon>Psychidae</taxon>
        <taxon>Oiketicinae</taxon>
        <taxon>Eumeta</taxon>
    </lineage>
</organism>
<evidence type="ECO:0000313" key="4">
    <source>
        <dbReference type="Proteomes" id="UP000299102"/>
    </source>
</evidence>
<gene>
    <name evidence="3" type="ORF">EVAR_101875_1</name>
</gene>
<protein>
    <submittedName>
        <fullName evidence="3">Uncharacterized protein</fullName>
    </submittedName>
</protein>
<accession>A0A4C1SNR9</accession>
<proteinExistence type="predicted"/>
<comment type="caution">
    <text evidence="3">The sequence shown here is derived from an EMBL/GenBank/DDBJ whole genome shotgun (WGS) entry which is preliminary data.</text>
</comment>
<dbReference type="AlphaFoldDB" id="A0A4C1SNR9"/>
<name>A0A4C1SNR9_EUMVA</name>